<sequence length="54" mass="5935">MWMPDPDTPNEAARITTIPATLDTANDTVTVTANPGTANRGSSYELIRLILRYQ</sequence>
<dbReference type="AlphaFoldDB" id="A0A918GC22"/>
<protein>
    <submittedName>
        <fullName evidence="1">Uncharacterized protein</fullName>
    </submittedName>
</protein>
<organism evidence="1 2">
    <name type="scientific">Actinokineospora fastidiosa</name>
    <dbReference type="NCBI Taxonomy" id="1816"/>
    <lineage>
        <taxon>Bacteria</taxon>
        <taxon>Bacillati</taxon>
        <taxon>Actinomycetota</taxon>
        <taxon>Actinomycetes</taxon>
        <taxon>Pseudonocardiales</taxon>
        <taxon>Pseudonocardiaceae</taxon>
        <taxon>Actinokineospora</taxon>
    </lineage>
</organism>
<accession>A0A918GC22</accession>
<gene>
    <name evidence="1" type="ORF">GCM10010171_23300</name>
</gene>
<name>A0A918GC22_9PSEU</name>
<comment type="caution">
    <text evidence="1">The sequence shown here is derived from an EMBL/GenBank/DDBJ whole genome shotgun (WGS) entry which is preliminary data.</text>
</comment>
<evidence type="ECO:0000313" key="2">
    <source>
        <dbReference type="Proteomes" id="UP000660680"/>
    </source>
</evidence>
<keyword evidence="2" id="KW-1185">Reference proteome</keyword>
<dbReference type="Proteomes" id="UP000660680">
    <property type="component" value="Unassembled WGS sequence"/>
</dbReference>
<reference evidence="1" key="2">
    <citation type="submission" date="2020-09" db="EMBL/GenBank/DDBJ databases">
        <authorList>
            <person name="Sun Q."/>
            <person name="Ohkuma M."/>
        </authorList>
    </citation>
    <scope>NUCLEOTIDE SEQUENCE</scope>
    <source>
        <strain evidence="1">JCM 3276</strain>
    </source>
</reference>
<evidence type="ECO:0000313" key="1">
    <source>
        <dbReference type="EMBL" id="GGS29360.1"/>
    </source>
</evidence>
<proteinExistence type="predicted"/>
<dbReference type="EMBL" id="BMRB01000002">
    <property type="protein sequence ID" value="GGS29360.1"/>
    <property type="molecule type" value="Genomic_DNA"/>
</dbReference>
<reference evidence="1" key="1">
    <citation type="journal article" date="2014" name="Int. J. Syst. Evol. Microbiol.">
        <title>Complete genome sequence of Corynebacterium casei LMG S-19264T (=DSM 44701T), isolated from a smear-ripened cheese.</title>
        <authorList>
            <consortium name="US DOE Joint Genome Institute (JGI-PGF)"/>
            <person name="Walter F."/>
            <person name="Albersmeier A."/>
            <person name="Kalinowski J."/>
            <person name="Ruckert C."/>
        </authorList>
    </citation>
    <scope>NUCLEOTIDE SEQUENCE</scope>
    <source>
        <strain evidence="1">JCM 3276</strain>
    </source>
</reference>